<dbReference type="Proteomes" id="UP000033710">
    <property type="component" value="Unassembled WGS sequence"/>
</dbReference>
<protein>
    <submittedName>
        <fullName evidence="2">Uncharacterized protein</fullName>
    </submittedName>
</protein>
<reference evidence="2 3" key="1">
    <citation type="journal article" date="2014" name="BMC Genomics">
        <title>Comparative genomics of the major fungal agents of human and animal Sporotrichosis: Sporothrix schenckii and Sporothrix brasiliensis.</title>
        <authorList>
            <person name="Teixeira M.M."/>
            <person name="de Almeida L.G."/>
            <person name="Kubitschek-Barreira P."/>
            <person name="Alves F.L."/>
            <person name="Kioshima E.S."/>
            <person name="Abadio A.K."/>
            <person name="Fernandes L."/>
            <person name="Derengowski L.S."/>
            <person name="Ferreira K.S."/>
            <person name="Souza R.C."/>
            <person name="Ruiz J.C."/>
            <person name="de Andrade N.C."/>
            <person name="Paes H.C."/>
            <person name="Nicola A.M."/>
            <person name="Albuquerque P."/>
            <person name="Gerber A.L."/>
            <person name="Martins V.P."/>
            <person name="Peconick L.D."/>
            <person name="Neto A.V."/>
            <person name="Chaucanez C.B."/>
            <person name="Silva P.A."/>
            <person name="Cunha O.L."/>
            <person name="de Oliveira F.F."/>
            <person name="dos Santos T.C."/>
            <person name="Barros A.L."/>
            <person name="Soares M.A."/>
            <person name="de Oliveira L.M."/>
            <person name="Marini M.M."/>
            <person name="Villalobos-Duno H."/>
            <person name="Cunha M.M."/>
            <person name="de Hoog S."/>
            <person name="da Silveira J.F."/>
            <person name="Henrissat B."/>
            <person name="Nino-Vega G.A."/>
            <person name="Cisalpino P.S."/>
            <person name="Mora-Montes H.M."/>
            <person name="Almeida S.R."/>
            <person name="Stajich J.E."/>
            <person name="Lopes-Bezerra L.M."/>
            <person name="Vasconcelos A.T."/>
            <person name="Felipe M.S."/>
        </authorList>
    </citation>
    <scope>NUCLEOTIDE SEQUENCE [LARGE SCALE GENOMIC DNA]</scope>
    <source>
        <strain evidence="2 3">1099-18</strain>
    </source>
</reference>
<feature type="compositionally biased region" description="Low complexity" evidence="1">
    <location>
        <begin position="277"/>
        <end position="294"/>
    </location>
</feature>
<dbReference type="KEGG" id="ssck:SPSK_07244"/>
<feature type="compositionally biased region" description="Low complexity" evidence="1">
    <location>
        <begin position="234"/>
        <end position="270"/>
    </location>
</feature>
<dbReference type="OrthoDB" id="5429993at2759"/>
<gene>
    <name evidence="2" type="ORF">SPSK_07244</name>
</gene>
<dbReference type="RefSeq" id="XP_016590520.1">
    <property type="nucleotide sequence ID" value="XM_016733908.1"/>
</dbReference>
<organism evidence="2 3">
    <name type="scientific">Sporothrix schenckii 1099-18</name>
    <dbReference type="NCBI Taxonomy" id="1397361"/>
    <lineage>
        <taxon>Eukaryota</taxon>
        <taxon>Fungi</taxon>
        <taxon>Dikarya</taxon>
        <taxon>Ascomycota</taxon>
        <taxon>Pezizomycotina</taxon>
        <taxon>Sordariomycetes</taxon>
        <taxon>Sordariomycetidae</taxon>
        <taxon>Ophiostomatales</taxon>
        <taxon>Ophiostomataceae</taxon>
        <taxon>Sporothrix</taxon>
    </lineage>
</organism>
<sequence length="643" mass="66615">MPIPPPSSIPTQPPPAGGAGLSRTRSLRRPQAGLPASAAAAAQPAQAAQTGARGPSPSRLPVKPTAGTTTLLSQKPRPPSATGSLASARVRRPDAAPAPSTSSSSSAMAPRPATKPPSSSRTHLISSGSAGTAAGGAVPRRPASASGRPTSSGGLPSSSSTTATSTQMTRTRSAAGASAASGPLRGHTRNKSASIVSGSSATTATKPATRPPPARQPSRPPSATTLSSATVLRPPSAQSSSTASSGTASRPPTRGAASASSTTVTAPARSTAHRRNASAVATSTTSHAAAAAAATHHRPAFSTHQQHYSPAKNLAPKPRIAAILAPPASPSKKPANVALSAETGRLQTTLLQLHLLHRDAAAVTAEWHASARQALAGERLAALAADHAELVQMAGQRAESANATALYEWGRQDGGSFDLGLTLEEKIQALDAVLSGVWSLSAASHQGPTDASSASASSTSRYVQVVRRFDRWAQHTADLVASRQGIDTLEDLMDEDESSGDEHGDRHNNTRVAVGFLSDEKEPLLDAAWHEECAHLVHKLEGWQQQLEHLGRVDNGNEHGKEAHAQQQQQQQQSSLHRILTNCRSLVDGMLDELHMMQQLERDAAEQELAWIRKLNAAAGASSLGLQEHVRQPARAGAIWRVM</sequence>
<feature type="compositionally biased region" description="Low complexity" evidence="1">
    <location>
        <begin position="146"/>
        <end position="182"/>
    </location>
</feature>
<dbReference type="EMBL" id="AXCR01000004">
    <property type="protein sequence ID" value="KJR87844.1"/>
    <property type="molecule type" value="Genomic_DNA"/>
</dbReference>
<evidence type="ECO:0000313" key="3">
    <source>
        <dbReference type="Proteomes" id="UP000033710"/>
    </source>
</evidence>
<dbReference type="GeneID" id="27669185"/>
<proteinExistence type="predicted"/>
<feature type="compositionally biased region" description="Pro residues" evidence="1">
    <location>
        <begin position="1"/>
        <end position="16"/>
    </location>
</feature>
<evidence type="ECO:0000313" key="2">
    <source>
        <dbReference type="EMBL" id="KJR87844.1"/>
    </source>
</evidence>
<reference evidence="2 3" key="2">
    <citation type="journal article" date="2015" name="Eukaryot. Cell">
        <title>Asexual propagation of a virulent clone complex in a human and feline outbreak of sporotrichosis.</title>
        <authorList>
            <person name="Teixeira Mde M."/>
            <person name="Rodrigues A.M."/>
            <person name="Tsui C.K."/>
            <person name="de Almeida L.G."/>
            <person name="Van Diepeningen A.D."/>
            <person name="van den Ende B.G."/>
            <person name="Fernandes G.F."/>
            <person name="Kano R."/>
            <person name="Hamelin R.C."/>
            <person name="Lopes-Bezerra L.M."/>
            <person name="Vasconcelos A.T."/>
            <person name="de Hoog S."/>
            <person name="de Camargo Z.P."/>
            <person name="Felipe M.S."/>
        </authorList>
    </citation>
    <scope>NUCLEOTIDE SEQUENCE [LARGE SCALE GENOMIC DNA]</scope>
    <source>
        <strain evidence="2 3">1099-18</strain>
    </source>
</reference>
<feature type="compositionally biased region" description="Pro residues" evidence="1">
    <location>
        <begin position="209"/>
        <end position="220"/>
    </location>
</feature>
<feature type="region of interest" description="Disordered" evidence="1">
    <location>
        <begin position="554"/>
        <end position="575"/>
    </location>
</feature>
<feature type="compositionally biased region" description="Low complexity" evidence="1">
    <location>
        <begin position="95"/>
        <end position="112"/>
    </location>
</feature>
<name>A0A0F2MFI7_SPOSC</name>
<dbReference type="VEuPathDB" id="FungiDB:SPSK_07244"/>
<feature type="compositionally biased region" description="Low complexity" evidence="1">
    <location>
        <begin position="197"/>
        <end position="208"/>
    </location>
</feature>
<comment type="caution">
    <text evidence="2">The sequence shown here is derived from an EMBL/GenBank/DDBJ whole genome shotgun (WGS) entry which is preliminary data.</text>
</comment>
<feature type="compositionally biased region" description="Basic and acidic residues" evidence="1">
    <location>
        <begin position="554"/>
        <end position="564"/>
    </location>
</feature>
<feature type="region of interest" description="Disordered" evidence="1">
    <location>
        <begin position="1"/>
        <end position="311"/>
    </location>
</feature>
<feature type="compositionally biased region" description="Low complexity" evidence="1">
    <location>
        <begin position="30"/>
        <end position="55"/>
    </location>
</feature>
<evidence type="ECO:0000256" key="1">
    <source>
        <dbReference type="SAM" id="MobiDB-lite"/>
    </source>
</evidence>
<feature type="compositionally biased region" description="Low complexity" evidence="1">
    <location>
        <begin position="126"/>
        <end position="137"/>
    </location>
</feature>
<accession>A0A0F2MFI7</accession>
<feature type="compositionally biased region" description="Polar residues" evidence="1">
    <location>
        <begin position="116"/>
        <end position="125"/>
    </location>
</feature>
<dbReference type="AlphaFoldDB" id="A0A0F2MFI7"/>